<dbReference type="Pfam" id="PF12849">
    <property type="entry name" value="PBP_like_2"/>
    <property type="match status" value="1"/>
</dbReference>
<keyword evidence="1" id="KW-0813">Transport</keyword>
<evidence type="ECO:0000259" key="3">
    <source>
        <dbReference type="Pfam" id="PF12849"/>
    </source>
</evidence>
<reference evidence="4" key="1">
    <citation type="submission" date="2016-05" db="EMBL/GenBank/DDBJ databases">
        <title>Microbial consortia oxidize butane by reversing methanogenesis.</title>
        <authorList>
            <person name="Laso-Perez R."/>
            <person name="Richter M."/>
            <person name="Wegener G."/>
            <person name="Musat F."/>
        </authorList>
    </citation>
    <scope>NUCLEOTIDE SEQUENCE [LARGE SCALE GENOMIC DNA]</scope>
    <source>
        <strain evidence="4">BOX1</strain>
    </source>
</reference>
<dbReference type="Proteomes" id="UP000185779">
    <property type="component" value="Unassembled WGS sequence"/>
</dbReference>
<dbReference type="PANTHER" id="PTHR30570">
    <property type="entry name" value="PERIPLASMIC PHOSPHATE BINDING COMPONENT OF PHOSPHATE ABC TRANSPORTER"/>
    <property type="match status" value="1"/>
</dbReference>
<evidence type="ECO:0000313" key="4">
    <source>
        <dbReference type="EMBL" id="OFV65931.1"/>
    </source>
</evidence>
<dbReference type="InterPro" id="IPR050811">
    <property type="entry name" value="Phosphate_ABC_transporter"/>
</dbReference>
<evidence type="ECO:0000256" key="2">
    <source>
        <dbReference type="ARBA" id="ARBA00022729"/>
    </source>
</evidence>
<dbReference type="STRING" id="1839936.SBU_001113"/>
<evidence type="ECO:0000313" key="5">
    <source>
        <dbReference type="Proteomes" id="UP000185779"/>
    </source>
</evidence>
<evidence type="ECO:0000256" key="1">
    <source>
        <dbReference type="ARBA" id="ARBA00022448"/>
    </source>
</evidence>
<sequence>MKPVNRSVIWVLILIAIVALSGCINGNQAPSNTLEIKGSDTLVQLVSDMAEAYMMEHPEADISVTGGGSGCGIAALINGEVDIADASRRIEEGELEKASERGIEIWEFVIARDGLCIIVHPSNPVRNLTLDEVGAIYRGEITNWKEVGGEDMKITLYGRQSTSGTYEFMREHVLKGDYSPDMLNMEGNKAIVDGVKVDKSGIGYIGIGYLRDGVKPLNIASKKGSAYVSPLDQEAVEDGRYPLTRPLYQYTNGMPVVGSLAYNFLKFELSDKGENITRRAGYYPPNTEDKANNDEKFRMIEKKIR</sequence>
<dbReference type="GO" id="GO:0042301">
    <property type="term" value="F:phosphate ion binding"/>
    <property type="evidence" value="ECO:0007669"/>
    <property type="project" value="InterPro"/>
</dbReference>
<comment type="caution">
    <text evidence="4">The sequence shown here is derived from an EMBL/GenBank/DDBJ whole genome shotgun (WGS) entry which is preliminary data.</text>
</comment>
<dbReference type="SUPFAM" id="SSF53850">
    <property type="entry name" value="Periplasmic binding protein-like II"/>
    <property type="match status" value="1"/>
</dbReference>
<accession>A0A1F2P5A7</accession>
<name>A0A1F2P5A7_9EURY</name>
<organism evidence="4 5">
    <name type="scientific">Candidatus Syntropharchaeum butanivorans</name>
    <dbReference type="NCBI Taxonomy" id="1839936"/>
    <lineage>
        <taxon>Archaea</taxon>
        <taxon>Methanobacteriati</taxon>
        <taxon>Methanobacteriota</taxon>
        <taxon>Stenosarchaea group</taxon>
        <taxon>Methanomicrobia</taxon>
        <taxon>Methanosarcinales</taxon>
        <taxon>ANME-2 cluster</taxon>
        <taxon>Candidatus Syntropharchaeum</taxon>
    </lineage>
</organism>
<dbReference type="NCBIfam" id="TIGR02136">
    <property type="entry name" value="ptsS_2"/>
    <property type="match status" value="1"/>
</dbReference>
<protein>
    <submittedName>
        <fullName evidence="4">Phosphate binding protein</fullName>
    </submittedName>
</protein>
<dbReference type="PATRIC" id="fig|1839936.3.peg.1125"/>
<dbReference type="EMBL" id="LYOR01000005">
    <property type="protein sequence ID" value="OFV65931.1"/>
    <property type="molecule type" value="Genomic_DNA"/>
</dbReference>
<keyword evidence="2" id="KW-0732">Signal</keyword>
<dbReference type="CDD" id="cd13566">
    <property type="entry name" value="PBP2_phosphate"/>
    <property type="match status" value="1"/>
</dbReference>
<dbReference type="InterPro" id="IPR011862">
    <property type="entry name" value="Phos-bd"/>
</dbReference>
<gene>
    <name evidence="4" type="ORF">SBU_001113</name>
</gene>
<dbReference type="PROSITE" id="PS51257">
    <property type="entry name" value="PROKAR_LIPOPROTEIN"/>
    <property type="match status" value="1"/>
</dbReference>
<dbReference type="AlphaFoldDB" id="A0A1F2P5A7"/>
<feature type="domain" description="PBP" evidence="3">
    <location>
        <begin position="29"/>
        <end position="271"/>
    </location>
</feature>
<keyword evidence="5" id="KW-1185">Reference proteome</keyword>
<dbReference type="PANTHER" id="PTHR30570:SF1">
    <property type="entry name" value="PHOSPHATE-BINDING PROTEIN PSTS"/>
    <property type="match status" value="1"/>
</dbReference>
<dbReference type="InterPro" id="IPR024370">
    <property type="entry name" value="PBP_domain"/>
</dbReference>
<proteinExistence type="predicted"/>
<dbReference type="Gene3D" id="3.40.190.10">
    <property type="entry name" value="Periplasmic binding protein-like II"/>
    <property type="match status" value="2"/>
</dbReference>